<dbReference type="PANTHER" id="PTHR47184">
    <property type="entry name" value="PHOSPHATIDYLINOSITOL 3-AND 4-KINASE FAMILY PROTEIN-RELATED"/>
    <property type="match status" value="1"/>
</dbReference>
<reference evidence="1 2" key="1">
    <citation type="journal article" date="2014" name="Agronomy (Basel)">
        <title>A Draft Genome Sequence for Ensete ventricosum, the Drought-Tolerant Tree Against Hunger.</title>
        <authorList>
            <person name="Harrison J."/>
            <person name="Moore K.A."/>
            <person name="Paszkiewicz K."/>
            <person name="Jones T."/>
            <person name="Grant M."/>
            <person name="Ambacheew D."/>
            <person name="Muzemil S."/>
            <person name="Studholme D.J."/>
        </authorList>
    </citation>
    <scope>NUCLEOTIDE SEQUENCE [LARGE SCALE GENOMIC DNA]</scope>
</reference>
<dbReference type="InterPro" id="IPR011989">
    <property type="entry name" value="ARM-like"/>
</dbReference>
<dbReference type="AlphaFoldDB" id="A0A426XJJ0"/>
<sequence>MAAMTAASWGERAVGLLESAKTAGEVPSKLKQLRQLKAVLLHRDPPLLPEFVTRLTELQSERASPVRKFLAERGRSKKRENRENLDAKSFLDLDLALHSLDDPDPGGNGEAAGGAAKEAVSFIASYVTLWLLLHSVLCQRPETSVAFSAFFVEGWRRLWPSASLSHSSSNFADEATRRMCGGDAVQAVYAFF</sequence>
<dbReference type="Proteomes" id="UP000287651">
    <property type="component" value="Unassembled WGS sequence"/>
</dbReference>
<dbReference type="EMBL" id="AMZH03019982">
    <property type="protein sequence ID" value="RRT39678.1"/>
    <property type="molecule type" value="Genomic_DNA"/>
</dbReference>
<dbReference type="PANTHER" id="PTHR47184:SF2">
    <property type="entry name" value="SYMPLEKIN"/>
    <property type="match status" value="1"/>
</dbReference>
<protein>
    <submittedName>
        <fullName evidence="1">Uncharacterized protein</fullName>
    </submittedName>
</protein>
<gene>
    <name evidence="1" type="ORF">B296_00058981</name>
</gene>
<dbReference type="Gene3D" id="1.25.10.10">
    <property type="entry name" value="Leucine-rich Repeat Variant"/>
    <property type="match status" value="1"/>
</dbReference>
<evidence type="ECO:0000313" key="1">
    <source>
        <dbReference type="EMBL" id="RRT39678.1"/>
    </source>
</evidence>
<accession>A0A426XJJ0</accession>
<evidence type="ECO:0000313" key="2">
    <source>
        <dbReference type="Proteomes" id="UP000287651"/>
    </source>
</evidence>
<comment type="caution">
    <text evidence="1">The sequence shown here is derived from an EMBL/GenBank/DDBJ whole genome shotgun (WGS) entry which is preliminary data.</text>
</comment>
<organism evidence="1 2">
    <name type="scientific">Ensete ventricosum</name>
    <name type="common">Abyssinian banana</name>
    <name type="synonym">Musa ensete</name>
    <dbReference type="NCBI Taxonomy" id="4639"/>
    <lineage>
        <taxon>Eukaryota</taxon>
        <taxon>Viridiplantae</taxon>
        <taxon>Streptophyta</taxon>
        <taxon>Embryophyta</taxon>
        <taxon>Tracheophyta</taxon>
        <taxon>Spermatophyta</taxon>
        <taxon>Magnoliopsida</taxon>
        <taxon>Liliopsida</taxon>
        <taxon>Zingiberales</taxon>
        <taxon>Musaceae</taxon>
        <taxon>Ensete</taxon>
    </lineage>
</organism>
<proteinExistence type="predicted"/>
<name>A0A426XJJ0_ENSVE</name>